<organism evidence="1 2">
    <name type="scientific">Ramlibacter agri</name>
    <dbReference type="NCBI Taxonomy" id="2728837"/>
    <lineage>
        <taxon>Bacteria</taxon>
        <taxon>Pseudomonadati</taxon>
        <taxon>Pseudomonadota</taxon>
        <taxon>Betaproteobacteria</taxon>
        <taxon>Burkholderiales</taxon>
        <taxon>Comamonadaceae</taxon>
        <taxon>Ramlibacter</taxon>
    </lineage>
</organism>
<proteinExistence type="predicted"/>
<gene>
    <name evidence="1" type="ORF">HHL11_10410</name>
</gene>
<protein>
    <submittedName>
        <fullName evidence="1">Uncharacterized protein</fullName>
    </submittedName>
</protein>
<dbReference type="AlphaFoldDB" id="A0A848H6H0"/>
<dbReference type="EMBL" id="JABBFX010000001">
    <property type="protein sequence ID" value="NML44163.1"/>
    <property type="molecule type" value="Genomic_DNA"/>
</dbReference>
<keyword evidence="2" id="KW-1185">Reference proteome</keyword>
<dbReference type="Proteomes" id="UP000541185">
    <property type="component" value="Unassembled WGS sequence"/>
</dbReference>
<reference evidence="1 2" key="1">
    <citation type="submission" date="2020-04" db="EMBL/GenBank/DDBJ databases">
        <title>Ramlibacter sp. G-1-2-2 isolated from soil.</title>
        <authorList>
            <person name="Dahal R.H."/>
        </authorList>
    </citation>
    <scope>NUCLEOTIDE SEQUENCE [LARGE SCALE GENOMIC DNA]</scope>
    <source>
        <strain evidence="1 2">G-1-2-2</strain>
    </source>
</reference>
<dbReference type="RefSeq" id="WP_169418317.1">
    <property type="nucleotide sequence ID" value="NZ_JABBFX010000001.1"/>
</dbReference>
<sequence length="203" mass="21932">MSRLQAEQQRLYEPGPRALVLSATTGWDRLGALWQGVQAGLALPAPAIAVSGSAGYQLWFSTAEPLAQARALEFLDALRQRYLADVPRDRVSMTIGPPLPPFEAAPDQWSAFVASDLAALFSDEPWLDIPPGAEAQAELLSRLKSMKTEDVERVLAAPAAPAANTQAPQQDPRSFLLAVMNDPAVAMHLRIEAAKALLAQQRQ</sequence>
<evidence type="ECO:0000313" key="2">
    <source>
        <dbReference type="Proteomes" id="UP000541185"/>
    </source>
</evidence>
<evidence type="ECO:0000313" key="1">
    <source>
        <dbReference type="EMBL" id="NML44163.1"/>
    </source>
</evidence>
<accession>A0A848H6H0</accession>
<comment type="caution">
    <text evidence="1">The sequence shown here is derived from an EMBL/GenBank/DDBJ whole genome shotgun (WGS) entry which is preliminary data.</text>
</comment>
<name>A0A848H6H0_9BURK</name>